<dbReference type="AlphaFoldDB" id="A0A175VW67"/>
<feature type="domain" description="GRF-type" evidence="6">
    <location>
        <begin position="239"/>
        <end position="279"/>
    </location>
</feature>
<dbReference type="OrthoDB" id="4469945at2759"/>
<evidence type="ECO:0000256" key="2">
    <source>
        <dbReference type="ARBA" id="ARBA00022771"/>
    </source>
</evidence>
<keyword evidence="3" id="KW-0862">Zinc</keyword>
<sequence>MAYPTLPLIDTTSLPHSDIQYSDLEPEGSSDDEYFVTAPTSPVMQGKAVMRSTDSPSFHLEQTETQHEGLDISPIEPRDAAYFTLSDISSNIPLTSTHSHSTHLLSQSHRPENYDDYLDPESESDLSFDCGEDPPSQAQLKPEPEPEPEPDSEPERNPQPYPDPSLPFTTLASLWSRPPKAFPLHGPPCLACRRPSTFARVSLSNVNDNALRPFYRCTHCDRWATWADMRGVKDTNVACGCGIPSRECVTGRRAMCGPGKRFWVCVEGRCRFLRWDNDEGRQESLRPDTGGKQGLSGERGGVGIVEG</sequence>
<dbReference type="InterPro" id="IPR010666">
    <property type="entry name" value="Znf_GRF"/>
</dbReference>
<protein>
    <recommendedName>
        <fullName evidence="6">GRF-type domain-containing protein</fullName>
    </recommendedName>
</protein>
<accession>A0A175VW67</accession>
<feature type="compositionally biased region" description="Acidic residues" evidence="5">
    <location>
        <begin position="114"/>
        <end position="132"/>
    </location>
</feature>
<dbReference type="Pfam" id="PF23549">
    <property type="entry name" value="Zn_ribbon_GRF_2"/>
    <property type="match status" value="1"/>
</dbReference>
<evidence type="ECO:0000256" key="5">
    <source>
        <dbReference type="SAM" id="MobiDB-lite"/>
    </source>
</evidence>
<dbReference type="GO" id="GO:0008270">
    <property type="term" value="F:zinc ion binding"/>
    <property type="evidence" value="ECO:0007669"/>
    <property type="project" value="UniProtKB-KW"/>
</dbReference>
<feature type="region of interest" description="Disordered" evidence="5">
    <location>
        <begin position="281"/>
        <end position="307"/>
    </location>
</feature>
<evidence type="ECO:0000256" key="3">
    <source>
        <dbReference type="ARBA" id="ARBA00022833"/>
    </source>
</evidence>
<dbReference type="InterPro" id="IPR056444">
    <property type="entry name" value="Zn_ribbon_GRF_2"/>
</dbReference>
<reference evidence="7 8" key="1">
    <citation type="journal article" date="2016" name="Genome Announc.">
        <title>Genome Sequence of Madurella mycetomatis mm55, Isolated from a Human Mycetoma Case in Sudan.</title>
        <authorList>
            <person name="Smit S."/>
            <person name="Derks M.F."/>
            <person name="Bervoets S."/>
            <person name="Fahal A."/>
            <person name="van Leeuwen W."/>
            <person name="van Belkum A."/>
            <person name="van de Sande W.W."/>
        </authorList>
    </citation>
    <scope>NUCLEOTIDE SEQUENCE [LARGE SCALE GENOMIC DNA]</scope>
    <source>
        <strain evidence="8">mm55</strain>
    </source>
</reference>
<dbReference type="VEuPathDB" id="FungiDB:MMYC01_207007"/>
<dbReference type="PROSITE" id="PS51999">
    <property type="entry name" value="ZF_GRF"/>
    <property type="match status" value="1"/>
</dbReference>
<evidence type="ECO:0000256" key="1">
    <source>
        <dbReference type="ARBA" id="ARBA00022723"/>
    </source>
</evidence>
<proteinExistence type="predicted"/>
<gene>
    <name evidence="7" type="ORF">MMYC01_207007</name>
</gene>
<dbReference type="EMBL" id="LCTW02000272">
    <property type="protein sequence ID" value="KXX75421.1"/>
    <property type="molecule type" value="Genomic_DNA"/>
</dbReference>
<feature type="region of interest" description="Disordered" evidence="5">
    <location>
        <begin position="103"/>
        <end position="169"/>
    </location>
</feature>
<evidence type="ECO:0000313" key="7">
    <source>
        <dbReference type="EMBL" id="KXX75421.1"/>
    </source>
</evidence>
<feature type="region of interest" description="Disordered" evidence="5">
    <location>
        <begin position="45"/>
        <end position="75"/>
    </location>
</feature>
<feature type="compositionally biased region" description="Basic and acidic residues" evidence="5">
    <location>
        <begin position="61"/>
        <end position="70"/>
    </location>
</feature>
<keyword evidence="8" id="KW-1185">Reference proteome</keyword>
<feature type="compositionally biased region" description="Gly residues" evidence="5">
    <location>
        <begin position="291"/>
        <end position="307"/>
    </location>
</feature>
<dbReference type="Proteomes" id="UP000078237">
    <property type="component" value="Unassembled WGS sequence"/>
</dbReference>
<evidence type="ECO:0000259" key="6">
    <source>
        <dbReference type="PROSITE" id="PS51999"/>
    </source>
</evidence>
<evidence type="ECO:0000256" key="4">
    <source>
        <dbReference type="PROSITE-ProRule" id="PRU01343"/>
    </source>
</evidence>
<keyword evidence="1" id="KW-0479">Metal-binding</keyword>
<evidence type="ECO:0000313" key="8">
    <source>
        <dbReference type="Proteomes" id="UP000078237"/>
    </source>
</evidence>
<comment type="caution">
    <text evidence="7">The sequence shown here is derived from an EMBL/GenBank/DDBJ whole genome shotgun (WGS) entry which is preliminary data.</text>
</comment>
<organism evidence="7 8">
    <name type="scientific">Madurella mycetomatis</name>
    <dbReference type="NCBI Taxonomy" id="100816"/>
    <lineage>
        <taxon>Eukaryota</taxon>
        <taxon>Fungi</taxon>
        <taxon>Dikarya</taxon>
        <taxon>Ascomycota</taxon>
        <taxon>Pezizomycotina</taxon>
        <taxon>Sordariomycetes</taxon>
        <taxon>Sordariomycetidae</taxon>
        <taxon>Sordariales</taxon>
        <taxon>Sordariales incertae sedis</taxon>
        <taxon>Madurella</taxon>
    </lineage>
</organism>
<keyword evidence="2 4" id="KW-0863">Zinc-finger</keyword>
<name>A0A175VW67_9PEZI</name>